<protein>
    <submittedName>
        <fullName evidence="4">SDR family oxidoreductase</fullName>
    </submittedName>
</protein>
<dbReference type="PRINTS" id="PR00081">
    <property type="entry name" value="GDHRDH"/>
</dbReference>
<evidence type="ECO:0000256" key="1">
    <source>
        <dbReference type="ARBA" id="ARBA00006484"/>
    </source>
</evidence>
<dbReference type="PROSITE" id="PS00061">
    <property type="entry name" value="ADH_SHORT"/>
    <property type="match status" value="1"/>
</dbReference>
<reference evidence="4" key="1">
    <citation type="submission" date="2022-10" db="EMBL/GenBank/DDBJ databases">
        <title>The complete genomes of actinobacterial strains from the NBC collection.</title>
        <authorList>
            <person name="Joergensen T.S."/>
            <person name="Alvarez Arevalo M."/>
            <person name="Sterndorff E.B."/>
            <person name="Faurdal D."/>
            <person name="Vuksanovic O."/>
            <person name="Mourched A.-S."/>
            <person name="Charusanti P."/>
            <person name="Shaw S."/>
            <person name="Blin K."/>
            <person name="Weber T."/>
        </authorList>
    </citation>
    <scope>NUCLEOTIDE SEQUENCE</scope>
    <source>
        <strain evidence="4">NBC_00003</strain>
    </source>
</reference>
<keyword evidence="2" id="KW-0560">Oxidoreductase</keyword>
<feature type="domain" description="Ketoreductase" evidence="3">
    <location>
        <begin position="9"/>
        <end position="187"/>
    </location>
</feature>
<organism evidence="4">
    <name type="scientific">Streptomyces sp. NBC_00003</name>
    <dbReference type="NCBI Taxonomy" id="2903608"/>
    <lineage>
        <taxon>Bacteria</taxon>
        <taxon>Bacillati</taxon>
        <taxon>Actinomycetota</taxon>
        <taxon>Actinomycetes</taxon>
        <taxon>Kitasatosporales</taxon>
        <taxon>Streptomycetaceae</taxon>
        <taxon>Streptomyces</taxon>
    </lineage>
</organism>
<proteinExistence type="inferred from homology"/>
<dbReference type="InterPro" id="IPR020904">
    <property type="entry name" value="Sc_DH/Rdtase_CS"/>
</dbReference>
<dbReference type="PANTHER" id="PTHR43639:SF1">
    <property type="entry name" value="SHORT-CHAIN DEHYDROGENASE_REDUCTASE FAMILY PROTEIN"/>
    <property type="match status" value="1"/>
</dbReference>
<dbReference type="InterPro" id="IPR002347">
    <property type="entry name" value="SDR_fam"/>
</dbReference>
<name>A0AAU2VBN7_9ACTN</name>
<dbReference type="GO" id="GO:0016491">
    <property type="term" value="F:oxidoreductase activity"/>
    <property type="evidence" value="ECO:0007669"/>
    <property type="project" value="UniProtKB-KW"/>
</dbReference>
<dbReference type="InterPro" id="IPR036291">
    <property type="entry name" value="NAD(P)-bd_dom_sf"/>
</dbReference>
<dbReference type="InterPro" id="IPR057326">
    <property type="entry name" value="KR_dom"/>
</dbReference>
<dbReference type="FunFam" id="3.40.50.720:FF:000084">
    <property type="entry name" value="Short-chain dehydrogenase reductase"/>
    <property type="match status" value="1"/>
</dbReference>
<dbReference type="Pfam" id="PF13561">
    <property type="entry name" value="adh_short_C2"/>
    <property type="match status" value="1"/>
</dbReference>
<dbReference type="SUPFAM" id="SSF51735">
    <property type="entry name" value="NAD(P)-binding Rossmann-fold domains"/>
    <property type="match status" value="1"/>
</dbReference>
<comment type="similarity">
    <text evidence="1">Belongs to the short-chain dehydrogenases/reductases (SDR) family.</text>
</comment>
<evidence type="ECO:0000256" key="2">
    <source>
        <dbReference type="ARBA" id="ARBA00023002"/>
    </source>
</evidence>
<dbReference type="PRINTS" id="PR00080">
    <property type="entry name" value="SDRFAMILY"/>
</dbReference>
<dbReference type="EMBL" id="CP108318">
    <property type="protein sequence ID" value="WTW64893.1"/>
    <property type="molecule type" value="Genomic_DNA"/>
</dbReference>
<accession>A0AAU2VBN7</accession>
<dbReference type="SMART" id="SM00822">
    <property type="entry name" value="PKS_KR"/>
    <property type="match status" value="1"/>
</dbReference>
<gene>
    <name evidence="4" type="ORF">OG549_31955</name>
</gene>
<dbReference type="AlphaFoldDB" id="A0AAU2VBN7"/>
<sequence length="248" mass="25255">MAVINPTGKVAVVTGGAGGIGSAVSRALAADGHHVVVAYHTSADEAEKLVAEIEGAGHSATALQADVTKAEQVAALFKDVAAHHGHVDIVINNAGTMIPRPLGDITGEIYDLVFNVNVRGALNVLHEASNQLADQGRIINISSTLVQAPIPGSGLYAASKAALELFSTVASKELGPRGITVNALRVGPTVPGMFSQAPAERQAAMAAASPFKRMGRPQDIADVISFLASDAGQWITGQVITVDGGATA</sequence>
<dbReference type="Gene3D" id="3.40.50.720">
    <property type="entry name" value="NAD(P)-binding Rossmann-like Domain"/>
    <property type="match status" value="1"/>
</dbReference>
<dbReference type="PANTHER" id="PTHR43639">
    <property type="entry name" value="OXIDOREDUCTASE, SHORT-CHAIN DEHYDROGENASE/REDUCTASE FAMILY (AFU_ORTHOLOGUE AFUA_5G02870)"/>
    <property type="match status" value="1"/>
</dbReference>
<evidence type="ECO:0000259" key="3">
    <source>
        <dbReference type="SMART" id="SM00822"/>
    </source>
</evidence>
<evidence type="ECO:0000313" key="4">
    <source>
        <dbReference type="EMBL" id="WTW64893.1"/>
    </source>
</evidence>